<keyword evidence="1" id="KW-0808">Transferase</keyword>
<name>A0A0K8MH83_9LACO</name>
<evidence type="ECO:0000313" key="2">
    <source>
        <dbReference type="Proteomes" id="UP000253891"/>
    </source>
</evidence>
<sequence length="43" mass="4828">MDGLLKLKRSRQATYEDLATTVIHVDEKDPATIAQEIIDQLTS</sequence>
<gene>
    <name evidence="1" type="primary">aroK</name>
    <name evidence="1" type="ORF">FFIC_230070</name>
</gene>
<dbReference type="AlphaFoldDB" id="A0A0K8MH83"/>
<dbReference type="GO" id="GO:0016301">
    <property type="term" value="F:kinase activity"/>
    <property type="evidence" value="ECO:0007669"/>
    <property type="project" value="UniProtKB-KW"/>
</dbReference>
<dbReference type="InterPro" id="IPR027417">
    <property type="entry name" value="P-loop_NTPase"/>
</dbReference>
<keyword evidence="1" id="KW-0418">Kinase</keyword>
<proteinExistence type="predicted"/>
<reference evidence="1 2" key="1">
    <citation type="journal article" date="2015" name="BMC Genomics">
        <title>Comparative genomics of Fructobacillus spp. and Leuconostoc spp. reveals niche-specific evolution of Fructobacillus spp.</title>
        <authorList>
            <person name="Endo A."/>
            <person name="Tanizawa Y."/>
            <person name="Tanaka N."/>
            <person name="Maeno S."/>
            <person name="Kumar H."/>
            <person name="Shiwa Y."/>
            <person name="Okada S."/>
            <person name="Yoshikawa H."/>
            <person name="Dicks L."/>
            <person name="Nakagawa J."/>
            <person name="Arita M."/>
        </authorList>
    </citation>
    <scope>NUCLEOTIDE SEQUENCE [LARGE SCALE GENOMIC DNA]</scope>
    <source>
        <strain evidence="1 2">JCM 12225</strain>
    </source>
</reference>
<dbReference type="EMBL" id="DF968000">
    <property type="protein sequence ID" value="GAO99523.1"/>
    <property type="molecule type" value="Genomic_DNA"/>
</dbReference>
<accession>A0A0K8MH83</accession>
<dbReference type="Proteomes" id="UP000253891">
    <property type="component" value="Unassembled WGS sequence"/>
</dbReference>
<dbReference type="Gene3D" id="3.40.50.300">
    <property type="entry name" value="P-loop containing nucleotide triphosphate hydrolases"/>
    <property type="match status" value="1"/>
</dbReference>
<keyword evidence="2" id="KW-1185">Reference proteome</keyword>
<evidence type="ECO:0000313" key="1">
    <source>
        <dbReference type="EMBL" id="GAO99523.1"/>
    </source>
</evidence>
<organism evidence="1 2">
    <name type="scientific">Fructobacillus ficulneus</name>
    <dbReference type="NCBI Taxonomy" id="157463"/>
    <lineage>
        <taxon>Bacteria</taxon>
        <taxon>Bacillati</taxon>
        <taxon>Bacillota</taxon>
        <taxon>Bacilli</taxon>
        <taxon>Lactobacillales</taxon>
        <taxon>Lactobacillaceae</taxon>
        <taxon>Fructobacillus</taxon>
    </lineage>
</organism>
<protein>
    <submittedName>
        <fullName evidence="1">Shikimate kinase</fullName>
    </submittedName>
</protein>